<gene>
    <name evidence="2" type="ORF">TPAC0785_LOCUS568</name>
</gene>
<dbReference type="EMBL" id="HBHE01000877">
    <property type="protein sequence ID" value="CAD9653018.1"/>
    <property type="molecule type" value="Transcribed_RNA"/>
</dbReference>
<keyword evidence="1" id="KW-0472">Membrane</keyword>
<protein>
    <submittedName>
        <fullName evidence="2">Uncharacterized protein</fullName>
    </submittedName>
</protein>
<organism evidence="2">
    <name type="scientific">Triparma pacifica</name>
    <dbReference type="NCBI Taxonomy" id="91992"/>
    <lineage>
        <taxon>Eukaryota</taxon>
        <taxon>Sar</taxon>
        <taxon>Stramenopiles</taxon>
        <taxon>Ochrophyta</taxon>
        <taxon>Bolidophyceae</taxon>
        <taxon>Parmales</taxon>
        <taxon>Triparmaceae</taxon>
        <taxon>Triparma</taxon>
    </lineage>
</organism>
<accession>A0A7S2QVA7</accession>
<sequence>MAPVAGKDVKLPTLLKTYALGCPKWLIYLSLLWPPVGIAILFTVPTKITISPDGTMRFLAVCRTTMSLSLSEDVASLELIEGAPGCSCYVCHKDAIEIYFTDAFLKRRAGSRAEEMKTRPHYVRGQGAQELASDLCLSGGETA</sequence>
<keyword evidence="1" id="KW-1133">Transmembrane helix</keyword>
<keyword evidence="1" id="KW-0812">Transmembrane</keyword>
<reference evidence="2" key="1">
    <citation type="submission" date="2021-01" db="EMBL/GenBank/DDBJ databases">
        <authorList>
            <person name="Corre E."/>
            <person name="Pelletier E."/>
            <person name="Niang G."/>
            <person name="Scheremetjew M."/>
            <person name="Finn R."/>
            <person name="Kale V."/>
            <person name="Holt S."/>
            <person name="Cochrane G."/>
            <person name="Meng A."/>
            <person name="Brown T."/>
            <person name="Cohen L."/>
        </authorList>
    </citation>
    <scope>NUCLEOTIDE SEQUENCE</scope>
    <source>
        <strain evidence="2">CCMP 1866</strain>
    </source>
</reference>
<evidence type="ECO:0000313" key="2">
    <source>
        <dbReference type="EMBL" id="CAD9653018.1"/>
    </source>
</evidence>
<evidence type="ECO:0000256" key="1">
    <source>
        <dbReference type="SAM" id="Phobius"/>
    </source>
</evidence>
<dbReference type="AlphaFoldDB" id="A0A7S2QVA7"/>
<feature type="transmembrane region" description="Helical" evidence="1">
    <location>
        <begin position="25"/>
        <end position="44"/>
    </location>
</feature>
<proteinExistence type="predicted"/>
<name>A0A7S2QVA7_9STRA</name>